<dbReference type="EMBL" id="UGLC01000002">
    <property type="protein sequence ID" value="STT53914.1"/>
    <property type="molecule type" value="Genomic_DNA"/>
</dbReference>
<evidence type="ECO:0000313" key="2">
    <source>
        <dbReference type="Proteomes" id="UP000254799"/>
    </source>
</evidence>
<gene>
    <name evidence="1" type="ORF">NCTC8849_02496</name>
</gene>
<organism evidence="1 2">
    <name type="scientific">Klebsiella pneumoniae</name>
    <dbReference type="NCBI Taxonomy" id="573"/>
    <lineage>
        <taxon>Bacteria</taxon>
        <taxon>Pseudomonadati</taxon>
        <taxon>Pseudomonadota</taxon>
        <taxon>Gammaproteobacteria</taxon>
        <taxon>Enterobacterales</taxon>
        <taxon>Enterobacteriaceae</taxon>
        <taxon>Klebsiella/Raoultella group</taxon>
        <taxon>Klebsiella</taxon>
        <taxon>Klebsiella pneumoniae complex</taxon>
    </lineage>
</organism>
<proteinExistence type="predicted"/>
<sequence>MGLDGITRPGIYYDIVTADRFGLGNRLSSANISKWTLYQIAQYCDQLVPDGRGGDGMEPRYTCNVYVQERNDAYTVLRDFAAIFRGMTCWNGEADCCAG</sequence>
<protein>
    <submittedName>
        <fullName evidence="1">Gp24</fullName>
    </submittedName>
</protein>
<evidence type="ECO:0000313" key="1">
    <source>
        <dbReference type="EMBL" id="STT53914.1"/>
    </source>
</evidence>
<accession>A0A377WGF9</accession>
<dbReference type="PANTHER" id="PTHR36251:SF2">
    <property type="entry name" value="GIFSY-2 PROPHAGE HOST SPECIFICITY PROTEIN J, PHAGE LAMBDA"/>
    <property type="match status" value="1"/>
</dbReference>
<dbReference type="PANTHER" id="PTHR36251">
    <property type="entry name" value="FELS-1 PROPHAGE HOST SPECIFICITY PROTEIN-RELATED"/>
    <property type="match status" value="1"/>
</dbReference>
<name>A0A377WGF9_KLEPN</name>
<dbReference type="InterPro" id="IPR053171">
    <property type="entry name" value="Viral_Tip_Attach_Protein"/>
</dbReference>
<reference evidence="1 2" key="1">
    <citation type="submission" date="2018-06" db="EMBL/GenBank/DDBJ databases">
        <authorList>
            <consortium name="Pathogen Informatics"/>
            <person name="Doyle S."/>
        </authorList>
    </citation>
    <scope>NUCLEOTIDE SEQUENCE [LARGE SCALE GENOMIC DNA]</scope>
    <source>
        <strain evidence="1 2">NCTC8849</strain>
    </source>
</reference>
<dbReference type="Proteomes" id="UP000254799">
    <property type="component" value="Unassembled WGS sequence"/>
</dbReference>
<dbReference type="AlphaFoldDB" id="A0A377WGF9"/>